<dbReference type="Proteomes" id="UP000236327">
    <property type="component" value="Unassembled WGS sequence"/>
</dbReference>
<dbReference type="EMBL" id="LYMM01000062">
    <property type="protein sequence ID" value="PNU03005.1"/>
    <property type="molecule type" value="Genomic_DNA"/>
</dbReference>
<protein>
    <recommendedName>
        <fullName evidence="3">Chorismate lyase</fullName>
    </recommendedName>
</protein>
<sequence length="199" mass="21347">MACPPWGALPCPAVFDVALDLAALAVMASATSPAMPAPTLEEFEAVLRRHDSATLALEEWCALRGFAEPARVTAETLPPVRDGMPAADIRARLALVGEETVAMRHVRLSCGRHVLSEAWNWYVPARLSAAMNDALASSDTPFGKVVAPLHFRRKPLATLAGPAQNCPPETISTHQAMLVLPDGRPLAYLVECYTAANLR</sequence>
<proteinExistence type="predicted"/>
<gene>
    <name evidence="1" type="ORF">A8V01_08155</name>
</gene>
<comment type="caution">
    <text evidence="1">The sequence shown here is derived from an EMBL/GenBank/DDBJ whole genome shotgun (WGS) entry which is preliminary data.</text>
</comment>
<dbReference type="AlphaFoldDB" id="A0A2K2FW50"/>
<reference evidence="1 2" key="1">
    <citation type="submission" date="2016-05" db="EMBL/GenBank/DDBJ databases">
        <title>Complete genome sequence of Novosphingobium guangzhouense SA925(T).</title>
        <authorList>
            <person name="Sha S."/>
        </authorList>
    </citation>
    <scope>NUCLEOTIDE SEQUENCE [LARGE SCALE GENOMIC DNA]</scope>
    <source>
        <strain evidence="1 2">SA925</strain>
    </source>
</reference>
<evidence type="ECO:0000313" key="1">
    <source>
        <dbReference type="EMBL" id="PNU03005.1"/>
    </source>
</evidence>
<name>A0A2K2FW50_9SPHN</name>
<accession>A0A2K2FW50</accession>
<evidence type="ECO:0008006" key="3">
    <source>
        <dbReference type="Google" id="ProtNLM"/>
    </source>
</evidence>
<dbReference type="SUPFAM" id="SSF64288">
    <property type="entry name" value="Chorismate lyase-like"/>
    <property type="match status" value="1"/>
</dbReference>
<dbReference type="Gene3D" id="3.40.1410.10">
    <property type="entry name" value="Chorismate lyase-like"/>
    <property type="match status" value="1"/>
</dbReference>
<dbReference type="InterPro" id="IPR028978">
    <property type="entry name" value="Chorismate_lyase_/UTRA_dom_sf"/>
</dbReference>
<organism evidence="1 2">
    <name type="scientific">Novosphingobium guangzhouense</name>
    <dbReference type="NCBI Taxonomy" id="1850347"/>
    <lineage>
        <taxon>Bacteria</taxon>
        <taxon>Pseudomonadati</taxon>
        <taxon>Pseudomonadota</taxon>
        <taxon>Alphaproteobacteria</taxon>
        <taxon>Sphingomonadales</taxon>
        <taxon>Sphingomonadaceae</taxon>
        <taxon>Novosphingobium</taxon>
    </lineage>
</organism>
<evidence type="ECO:0000313" key="2">
    <source>
        <dbReference type="Proteomes" id="UP000236327"/>
    </source>
</evidence>
<keyword evidence="2" id="KW-1185">Reference proteome</keyword>